<name>A0A4S2N422_9PEZI</name>
<evidence type="ECO:0000313" key="2">
    <source>
        <dbReference type="Proteomes" id="UP000298138"/>
    </source>
</evidence>
<dbReference type="InParanoid" id="A0A4S2N422"/>
<proteinExistence type="predicted"/>
<dbReference type="AlphaFoldDB" id="A0A4S2N422"/>
<dbReference type="OrthoDB" id="5407044at2759"/>
<sequence>MVVKDFRLEYNVNFFGGGADNIRNLDLDLVPAKLVNLNPSPWLREVLSNALLHMRITSRTLSRKLIDNMLLTVISRMHEVDPYLPKLHLSSEVAFKYHHKPTNKLWNGRLDYSIGIDRTGREGQGWDHSMYICDAWRLGSLEKATALLTGYLAVLRESRISSGRPDKFVYGATSDGVDWQFYCITSTGVLKISRRFSLKDPSGLDVVFRVLKGVIFEAIKEYHRFDTGKVDIVKLYDKVFDEDGDVIEVEI</sequence>
<protein>
    <submittedName>
        <fullName evidence="1">Uncharacterized protein</fullName>
    </submittedName>
</protein>
<dbReference type="EMBL" id="ML220113">
    <property type="protein sequence ID" value="TGZ83714.1"/>
    <property type="molecule type" value="Genomic_DNA"/>
</dbReference>
<keyword evidence="2" id="KW-1185">Reference proteome</keyword>
<reference evidence="1 2" key="1">
    <citation type="submission" date="2019-04" db="EMBL/GenBank/DDBJ databases">
        <title>Comparative genomics and transcriptomics to analyze fruiting body development in filamentous ascomycetes.</title>
        <authorList>
            <consortium name="DOE Joint Genome Institute"/>
            <person name="Lutkenhaus R."/>
            <person name="Traeger S."/>
            <person name="Breuer J."/>
            <person name="Kuo A."/>
            <person name="Lipzen A."/>
            <person name="Pangilinan J."/>
            <person name="Dilworth D."/>
            <person name="Sandor L."/>
            <person name="Poggeler S."/>
            <person name="Barry K."/>
            <person name="Grigoriev I.V."/>
            <person name="Nowrousian M."/>
        </authorList>
    </citation>
    <scope>NUCLEOTIDE SEQUENCE [LARGE SCALE GENOMIC DNA]</scope>
    <source>
        <strain evidence="1 2">CBS 389.68</strain>
    </source>
</reference>
<gene>
    <name evidence="1" type="ORF">EX30DRAFT_361743</name>
</gene>
<evidence type="ECO:0000313" key="1">
    <source>
        <dbReference type="EMBL" id="TGZ83714.1"/>
    </source>
</evidence>
<dbReference type="Proteomes" id="UP000298138">
    <property type="component" value="Unassembled WGS sequence"/>
</dbReference>
<organism evidence="1 2">
    <name type="scientific">Ascodesmis nigricans</name>
    <dbReference type="NCBI Taxonomy" id="341454"/>
    <lineage>
        <taxon>Eukaryota</taxon>
        <taxon>Fungi</taxon>
        <taxon>Dikarya</taxon>
        <taxon>Ascomycota</taxon>
        <taxon>Pezizomycotina</taxon>
        <taxon>Pezizomycetes</taxon>
        <taxon>Pezizales</taxon>
        <taxon>Ascodesmidaceae</taxon>
        <taxon>Ascodesmis</taxon>
    </lineage>
</organism>
<accession>A0A4S2N422</accession>